<dbReference type="PANTHER" id="PTHR10827">
    <property type="entry name" value="RETICULOCALBIN"/>
    <property type="match status" value="1"/>
</dbReference>
<dbReference type="Proteomes" id="UP000282002">
    <property type="component" value="Chromosome"/>
</dbReference>
<evidence type="ECO:0000256" key="1">
    <source>
        <dbReference type="ARBA" id="ARBA00022723"/>
    </source>
</evidence>
<keyword evidence="6" id="KW-1185">Reference proteome</keyword>
<dbReference type="SUPFAM" id="SSF47473">
    <property type="entry name" value="EF-hand"/>
    <property type="match status" value="1"/>
</dbReference>
<keyword evidence="5" id="KW-0418">Kinase</keyword>
<dbReference type="InterPro" id="IPR018247">
    <property type="entry name" value="EF_Hand_1_Ca_BS"/>
</dbReference>
<evidence type="ECO:0000256" key="3">
    <source>
        <dbReference type="SAM" id="MobiDB-lite"/>
    </source>
</evidence>
<evidence type="ECO:0000256" key="2">
    <source>
        <dbReference type="ARBA" id="ARBA00022737"/>
    </source>
</evidence>
<dbReference type="InterPro" id="IPR002048">
    <property type="entry name" value="EF_hand_dom"/>
</dbReference>
<feature type="region of interest" description="Disordered" evidence="3">
    <location>
        <begin position="65"/>
        <end position="127"/>
    </location>
</feature>
<evidence type="ECO:0000259" key="4">
    <source>
        <dbReference type="PROSITE" id="PS50222"/>
    </source>
</evidence>
<dbReference type="KEGG" id="taw:EI545_16275"/>
<dbReference type="OrthoDB" id="6706523at2"/>
<dbReference type="Gene3D" id="1.10.238.10">
    <property type="entry name" value="EF-hand"/>
    <property type="match status" value="3"/>
</dbReference>
<evidence type="ECO:0000313" key="5">
    <source>
        <dbReference type="EMBL" id="AZL61236.1"/>
    </source>
</evidence>
<dbReference type="PROSITE" id="PS00018">
    <property type="entry name" value="EF_HAND_1"/>
    <property type="match status" value="2"/>
</dbReference>
<keyword evidence="5" id="KW-0808">Transferase</keyword>
<sequence>MEMFDGIDTDKDGKLTEAELEAHRAAMFTAADANGDGMLSADELSAQQLARFSEKLAERTARMIENRDNDGDGSLSLTEVDEGPGQRHFARIDSDNDGAISKAEAESAMDMMGKRKHRKGMMGGADN</sequence>
<dbReference type="AlphaFoldDB" id="A0A3S8UCB2"/>
<protein>
    <submittedName>
        <fullName evidence="5">Histidine kinase</fullName>
    </submittedName>
</protein>
<dbReference type="PANTHER" id="PTHR10827:SF98">
    <property type="entry name" value="45 KDA CALCIUM-BINDING PROTEIN"/>
    <property type="match status" value="1"/>
</dbReference>
<evidence type="ECO:0000313" key="6">
    <source>
        <dbReference type="Proteomes" id="UP000282002"/>
    </source>
</evidence>
<dbReference type="GO" id="GO:0016301">
    <property type="term" value="F:kinase activity"/>
    <property type="evidence" value="ECO:0007669"/>
    <property type="project" value="UniProtKB-KW"/>
</dbReference>
<gene>
    <name evidence="5" type="ORF">EI545_16275</name>
</gene>
<dbReference type="Pfam" id="PF13202">
    <property type="entry name" value="EF-hand_5"/>
    <property type="match status" value="3"/>
</dbReference>
<dbReference type="InterPro" id="IPR011992">
    <property type="entry name" value="EF-hand-dom_pair"/>
</dbReference>
<organism evidence="5 6">
    <name type="scientific">Tabrizicola piscis</name>
    <dbReference type="NCBI Taxonomy" id="2494374"/>
    <lineage>
        <taxon>Bacteria</taxon>
        <taxon>Pseudomonadati</taxon>
        <taxon>Pseudomonadota</taxon>
        <taxon>Alphaproteobacteria</taxon>
        <taxon>Rhodobacterales</taxon>
        <taxon>Paracoccaceae</taxon>
        <taxon>Tabrizicola</taxon>
    </lineage>
</organism>
<keyword evidence="2" id="KW-0677">Repeat</keyword>
<feature type="domain" description="EF-hand" evidence="4">
    <location>
        <begin position="89"/>
        <end position="115"/>
    </location>
</feature>
<accession>A0A3S8UCB2</accession>
<dbReference type="GO" id="GO:0005509">
    <property type="term" value="F:calcium ion binding"/>
    <property type="evidence" value="ECO:0007669"/>
    <property type="project" value="InterPro"/>
</dbReference>
<reference evidence="5 6" key="1">
    <citation type="submission" date="2018-12" db="EMBL/GenBank/DDBJ databases">
        <title>Complete genome sequencing of Tabrizicola sp. K13M18.</title>
        <authorList>
            <person name="Bae J.-W."/>
        </authorList>
    </citation>
    <scope>NUCLEOTIDE SEQUENCE [LARGE SCALE GENOMIC DNA]</scope>
    <source>
        <strain evidence="5 6">K13M18</strain>
    </source>
</reference>
<dbReference type="PROSITE" id="PS50222">
    <property type="entry name" value="EF_HAND_2"/>
    <property type="match status" value="2"/>
</dbReference>
<proteinExistence type="predicted"/>
<keyword evidence="1" id="KW-0479">Metal-binding</keyword>
<feature type="domain" description="EF-hand" evidence="4">
    <location>
        <begin position="1"/>
        <end position="30"/>
    </location>
</feature>
<name>A0A3S8UCB2_9RHOB</name>
<dbReference type="EMBL" id="CP034328">
    <property type="protein sequence ID" value="AZL61236.1"/>
    <property type="molecule type" value="Genomic_DNA"/>
</dbReference>